<feature type="domain" description="PurM-like C-terminal" evidence="1">
    <location>
        <begin position="1"/>
        <end position="36"/>
    </location>
</feature>
<dbReference type="AlphaFoldDB" id="A0A098EBU1"/>
<dbReference type="Pfam" id="PF02769">
    <property type="entry name" value="AIRS_C"/>
    <property type="match status" value="1"/>
</dbReference>
<dbReference type="Gene3D" id="3.90.650.10">
    <property type="entry name" value="PurM-like C-terminal domain"/>
    <property type="match status" value="1"/>
</dbReference>
<accession>A0A098EBU1</accession>
<name>A0A098EBU1_9ZZZZ</name>
<dbReference type="InterPro" id="IPR036676">
    <property type="entry name" value="PurM-like_C_sf"/>
</dbReference>
<reference evidence="2" key="1">
    <citation type="submission" date="2014-09" db="EMBL/GenBank/DDBJ databases">
        <authorList>
            <person name="Probst J Alexander"/>
        </authorList>
    </citation>
    <scope>NUCLEOTIDE SEQUENCE</scope>
</reference>
<dbReference type="EMBL" id="CCXY01000228">
    <property type="protein sequence ID" value="CEG12981.1"/>
    <property type="molecule type" value="Genomic_DNA"/>
</dbReference>
<sequence length="41" mass="4414">MKDPTRGGIAASLNEMAEKSKVRIVPDEDKIQVKKGSESGL</sequence>
<evidence type="ECO:0000313" key="2">
    <source>
        <dbReference type="EMBL" id="CEG12981.1"/>
    </source>
</evidence>
<dbReference type="SUPFAM" id="SSF56042">
    <property type="entry name" value="PurM C-terminal domain-like"/>
    <property type="match status" value="1"/>
</dbReference>
<gene>
    <name evidence="2" type="ORF">MSIBF_A3030002</name>
</gene>
<dbReference type="InterPro" id="IPR010918">
    <property type="entry name" value="PurM-like_C_dom"/>
</dbReference>
<protein>
    <recommendedName>
        <fullName evidence="1">PurM-like C-terminal domain-containing protein</fullName>
    </recommendedName>
</protein>
<organism evidence="2">
    <name type="scientific">groundwater metagenome</name>
    <dbReference type="NCBI Taxonomy" id="717931"/>
    <lineage>
        <taxon>unclassified sequences</taxon>
        <taxon>metagenomes</taxon>
        <taxon>ecological metagenomes</taxon>
    </lineage>
</organism>
<evidence type="ECO:0000259" key="1">
    <source>
        <dbReference type="Pfam" id="PF02769"/>
    </source>
</evidence>
<proteinExistence type="predicted"/>